<keyword evidence="1" id="KW-0723">Serine/threonine-protein kinase</keyword>
<keyword evidence="3 6" id="KW-0547">Nucleotide-binding</keyword>
<feature type="domain" description="Protein kinase" evidence="9">
    <location>
        <begin position="557"/>
        <end position="845"/>
    </location>
</feature>
<feature type="binding site" evidence="6">
    <location>
        <position position="585"/>
    </location>
    <ligand>
        <name>ATP</name>
        <dbReference type="ChEBI" id="CHEBI:30616"/>
    </ligand>
</feature>
<dbReference type="InterPro" id="IPR011009">
    <property type="entry name" value="Kinase-like_dom_sf"/>
</dbReference>
<evidence type="ECO:0000256" key="2">
    <source>
        <dbReference type="ARBA" id="ARBA00022679"/>
    </source>
</evidence>
<dbReference type="Gene3D" id="3.30.200.20">
    <property type="entry name" value="Phosphorylase Kinase, domain 1"/>
    <property type="match status" value="1"/>
</dbReference>
<keyword evidence="8" id="KW-0812">Transmembrane</keyword>
<evidence type="ECO:0000259" key="9">
    <source>
        <dbReference type="PROSITE" id="PS50011"/>
    </source>
</evidence>
<dbReference type="InterPro" id="IPR001245">
    <property type="entry name" value="Ser-Thr/Tyr_kinase_cat_dom"/>
</dbReference>
<accession>A0A9Q0HRA5</accession>
<feature type="transmembrane region" description="Helical" evidence="8">
    <location>
        <begin position="437"/>
        <end position="458"/>
    </location>
</feature>
<dbReference type="SMART" id="SM00220">
    <property type="entry name" value="S_TKc"/>
    <property type="match status" value="1"/>
</dbReference>
<keyword evidence="2" id="KW-0808">Transferase</keyword>
<evidence type="ECO:0000256" key="1">
    <source>
        <dbReference type="ARBA" id="ARBA00022527"/>
    </source>
</evidence>
<evidence type="ECO:0000313" key="10">
    <source>
        <dbReference type="EMBL" id="KAJ1695564.1"/>
    </source>
</evidence>
<evidence type="ECO:0000256" key="7">
    <source>
        <dbReference type="SAM" id="MobiDB-lite"/>
    </source>
</evidence>
<evidence type="ECO:0000256" key="3">
    <source>
        <dbReference type="ARBA" id="ARBA00022741"/>
    </source>
</evidence>
<protein>
    <recommendedName>
        <fullName evidence="9">Protein kinase domain-containing protein</fullName>
    </recommendedName>
</protein>
<dbReference type="InterPro" id="IPR000719">
    <property type="entry name" value="Prot_kinase_dom"/>
</dbReference>
<dbReference type="Pfam" id="PF07714">
    <property type="entry name" value="PK_Tyr_Ser-Thr"/>
    <property type="match status" value="1"/>
</dbReference>
<dbReference type="InterPro" id="IPR008271">
    <property type="entry name" value="Ser/Thr_kinase_AS"/>
</dbReference>
<keyword evidence="8" id="KW-1133">Transmembrane helix</keyword>
<evidence type="ECO:0000313" key="11">
    <source>
        <dbReference type="Proteomes" id="UP001151287"/>
    </source>
</evidence>
<dbReference type="Pfam" id="PF13540">
    <property type="entry name" value="RCC1_2"/>
    <property type="match status" value="1"/>
</dbReference>
<dbReference type="SUPFAM" id="SSF56112">
    <property type="entry name" value="Protein kinase-like (PK-like)"/>
    <property type="match status" value="1"/>
</dbReference>
<dbReference type="CDD" id="cd14066">
    <property type="entry name" value="STKc_IRAK"/>
    <property type="match status" value="1"/>
</dbReference>
<dbReference type="InterPro" id="IPR009091">
    <property type="entry name" value="RCC1/BLIP-II"/>
</dbReference>
<dbReference type="FunFam" id="3.30.200.20:FF:000039">
    <property type="entry name" value="receptor-like protein kinase FERONIA"/>
    <property type="match status" value="1"/>
</dbReference>
<proteinExistence type="predicted"/>
<dbReference type="GO" id="GO:0004674">
    <property type="term" value="F:protein serine/threonine kinase activity"/>
    <property type="evidence" value="ECO:0007669"/>
    <property type="project" value="UniProtKB-KW"/>
</dbReference>
<feature type="region of interest" description="Disordered" evidence="7">
    <location>
        <begin position="475"/>
        <end position="514"/>
    </location>
</feature>
<comment type="caution">
    <text evidence="10">The sequence shown here is derived from an EMBL/GenBank/DDBJ whole genome shotgun (WGS) entry which is preliminary data.</text>
</comment>
<dbReference type="PANTHER" id="PTHR46146:SF3">
    <property type="entry name" value="SERINE_THREONINE-PROTEIN KINASE-LIKE PROTEIN CCR3-RELATED"/>
    <property type="match status" value="1"/>
</dbReference>
<feature type="transmembrane region" description="Helical" evidence="8">
    <location>
        <begin position="63"/>
        <end position="84"/>
    </location>
</feature>
<name>A0A9Q0HRA5_9POAL</name>
<dbReference type="PROSITE" id="PS00107">
    <property type="entry name" value="PROTEIN_KINASE_ATP"/>
    <property type="match status" value="1"/>
</dbReference>
<dbReference type="PANTHER" id="PTHR46146">
    <property type="entry name" value="SERINE/THREONINE-PROTEIN KINASE-LIKE PROTEIN CCR4"/>
    <property type="match status" value="1"/>
</dbReference>
<dbReference type="Gene3D" id="2.130.10.30">
    <property type="entry name" value="Regulator of chromosome condensation 1/beta-lactamase-inhibitor protein II"/>
    <property type="match status" value="1"/>
</dbReference>
<evidence type="ECO:0000256" key="5">
    <source>
        <dbReference type="ARBA" id="ARBA00022840"/>
    </source>
</evidence>
<keyword evidence="5 6" id="KW-0067">ATP-binding</keyword>
<dbReference type="EMBL" id="JAMQYH010000003">
    <property type="protein sequence ID" value="KAJ1695564.1"/>
    <property type="molecule type" value="Genomic_DNA"/>
</dbReference>
<dbReference type="Gene3D" id="1.10.510.10">
    <property type="entry name" value="Transferase(Phosphotransferase) domain 1"/>
    <property type="match status" value="1"/>
</dbReference>
<dbReference type="PROSITE" id="PS00108">
    <property type="entry name" value="PROTEIN_KINASE_ST"/>
    <property type="match status" value="1"/>
</dbReference>
<keyword evidence="8" id="KW-0472">Membrane</keyword>
<keyword evidence="4" id="KW-0418">Kinase</keyword>
<reference evidence="10" key="1">
    <citation type="journal article" date="2022" name="Cell">
        <title>Repeat-based holocentromeres influence genome architecture and karyotype evolution.</title>
        <authorList>
            <person name="Hofstatter P.G."/>
            <person name="Thangavel G."/>
            <person name="Lux T."/>
            <person name="Neumann P."/>
            <person name="Vondrak T."/>
            <person name="Novak P."/>
            <person name="Zhang M."/>
            <person name="Costa L."/>
            <person name="Castellani M."/>
            <person name="Scott A."/>
            <person name="Toegelov H."/>
            <person name="Fuchs J."/>
            <person name="Mata-Sucre Y."/>
            <person name="Dias Y."/>
            <person name="Vanzela A.L.L."/>
            <person name="Huettel B."/>
            <person name="Almeida C.C.S."/>
            <person name="Simkova H."/>
            <person name="Souza G."/>
            <person name="Pedrosa-Harand A."/>
            <person name="Macas J."/>
            <person name="Mayer K.F.X."/>
            <person name="Houben A."/>
            <person name="Marques A."/>
        </authorList>
    </citation>
    <scope>NUCLEOTIDE SEQUENCE</scope>
    <source>
        <strain evidence="10">RhyBre1mFocal</strain>
    </source>
</reference>
<dbReference type="PROSITE" id="PS50011">
    <property type="entry name" value="PROTEIN_KINASE_DOM"/>
    <property type="match status" value="1"/>
</dbReference>
<keyword evidence="11" id="KW-1185">Reference proteome</keyword>
<dbReference type="InterPro" id="IPR017441">
    <property type="entry name" value="Protein_kinase_ATP_BS"/>
</dbReference>
<gene>
    <name evidence="10" type="ORF">LUZ63_012262</name>
</gene>
<dbReference type="GO" id="GO:0005524">
    <property type="term" value="F:ATP binding"/>
    <property type="evidence" value="ECO:0007669"/>
    <property type="project" value="UniProtKB-UniRule"/>
</dbReference>
<evidence type="ECO:0000256" key="6">
    <source>
        <dbReference type="PROSITE-ProRule" id="PRU10141"/>
    </source>
</evidence>
<sequence>MRFVKDQRNAFCDPHIVPIFLSLSLSRQISFFLNHHFFLSLHLSSPVASNEETPHRNPNLSSVGTMSVVLKFFAALAVVPLLFFSSDAVGSTGTLAISLGTNTVCGLSAGTPSGTIYCTNISDSVPTSYQVLPTLSFDSLSAGSAFLCVLKSSAEAFFCWNGDLSSLKRVYNGSSVLSDLTVGEAQVSAFDRSVNEIRWWRNAGLFPASAPGNYSSLTSGNNFTCAISTNGTVNCWGPQGSAMQAGFSDYNMTTIVAGDSHMCGLDSSGFVICQGSNSSGESYAPPGSPFEYTRFALGLSHTCAIMERNGTAVCWGGSGGTQLYIPVKGTTFEFLVSGGNLTCGLTTSNYSVLCWESDWTNVSVRKLDLPRILPGICVADGGSECNCGTYPDSENLCNGTGVICQRCEFPNPITPSPPPAFPPTPSESKRVGIGWKVYAIVGSVGTFLGLCAIAYFMWVICRRKKVHNSVIPTIAPAGGDNNAGATTATGHSSSGGNGGRLYPPNPFFSRSSSAPRSRMFSRQWSRALQRQRSGPSSFKDRADEFSFSELEKATKFFSLDMKIGAGSFGTVYRGLLPDGREVAIKRGESSPRNKRFQEKENAFQSELAFLSRLHHKHLVSLVGFCVENDERLLVYEHMKNGALHDHLHPKNPDFESPVISSWKMRIKILLDASRGIEYLHNYAVPPIIHRDIKSSNILLDAYWVARVSDFGLSLMGPETDESHLETKAAGTVGYMDPEYYGTNQVTVKSDVYGFGVVMLEVLTGRRAIFKYEGGDGEPVSVVDYAVPSIEAGEVGSILDTRVAPAASQEAEAVELVAYMAIHCVKLEGRDRPSIADVVANLETALALFEDSQRSGSSANASVISLEARD</sequence>
<dbReference type="AlphaFoldDB" id="A0A9Q0HRA5"/>
<feature type="compositionally biased region" description="Low complexity" evidence="7">
    <location>
        <begin position="478"/>
        <end position="492"/>
    </location>
</feature>
<organism evidence="10 11">
    <name type="scientific">Rhynchospora breviuscula</name>
    <dbReference type="NCBI Taxonomy" id="2022672"/>
    <lineage>
        <taxon>Eukaryota</taxon>
        <taxon>Viridiplantae</taxon>
        <taxon>Streptophyta</taxon>
        <taxon>Embryophyta</taxon>
        <taxon>Tracheophyta</taxon>
        <taxon>Spermatophyta</taxon>
        <taxon>Magnoliopsida</taxon>
        <taxon>Liliopsida</taxon>
        <taxon>Poales</taxon>
        <taxon>Cyperaceae</taxon>
        <taxon>Cyperoideae</taxon>
        <taxon>Rhynchosporeae</taxon>
        <taxon>Rhynchospora</taxon>
    </lineage>
</organism>
<dbReference type="SUPFAM" id="SSF50985">
    <property type="entry name" value="RCC1/BLIP-II"/>
    <property type="match status" value="1"/>
</dbReference>
<dbReference type="OrthoDB" id="61110at2759"/>
<dbReference type="Proteomes" id="UP001151287">
    <property type="component" value="Unassembled WGS sequence"/>
</dbReference>
<evidence type="ECO:0000256" key="4">
    <source>
        <dbReference type="ARBA" id="ARBA00022777"/>
    </source>
</evidence>
<evidence type="ECO:0000256" key="8">
    <source>
        <dbReference type="SAM" id="Phobius"/>
    </source>
</evidence>